<dbReference type="NCBIfam" id="TIGR00374">
    <property type="entry name" value="flippase-like domain"/>
    <property type="match status" value="1"/>
</dbReference>
<comment type="subcellular location">
    <subcellularLocation>
        <location evidence="1">Cell membrane</location>
        <topology evidence="1">Multi-pass membrane protein</topology>
    </subcellularLocation>
</comment>
<dbReference type="PANTHER" id="PTHR39087">
    <property type="entry name" value="UPF0104 MEMBRANE PROTEIN MJ1595"/>
    <property type="match status" value="1"/>
</dbReference>
<evidence type="ECO:0000256" key="4">
    <source>
        <dbReference type="ARBA" id="ARBA00022989"/>
    </source>
</evidence>
<feature type="transmembrane region" description="Helical" evidence="6">
    <location>
        <begin position="6"/>
        <end position="26"/>
    </location>
</feature>
<keyword evidence="3 6" id="KW-0812">Transmembrane</keyword>
<dbReference type="RefSeq" id="WP_035891158.1">
    <property type="nucleotide sequence ID" value="NZ_JNCF01000073.1"/>
</dbReference>
<dbReference type="PANTHER" id="PTHR39087:SF2">
    <property type="entry name" value="UPF0104 MEMBRANE PROTEIN MJ1595"/>
    <property type="match status" value="1"/>
</dbReference>
<dbReference type="STRING" id="1498499.EP47_06345"/>
<feature type="transmembrane region" description="Helical" evidence="6">
    <location>
        <begin position="208"/>
        <end position="230"/>
    </location>
</feature>
<keyword evidence="4 6" id="KW-1133">Transmembrane helix</keyword>
<feature type="transmembrane region" description="Helical" evidence="6">
    <location>
        <begin position="38"/>
        <end position="61"/>
    </location>
</feature>
<dbReference type="EMBL" id="JNCF01000073">
    <property type="protein sequence ID" value="KGP62385.1"/>
    <property type="molecule type" value="Genomic_DNA"/>
</dbReference>
<evidence type="ECO:0000256" key="1">
    <source>
        <dbReference type="ARBA" id="ARBA00004651"/>
    </source>
</evidence>
<gene>
    <name evidence="7" type="ORF">EP47_06345</name>
</gene>
<evidence type="ECO:0000256" key="5">
    <source>
        <dbReference type="ARBA" id="ARBA00023136"/>
    </source>
</evidence>
<feature type="transmembrane region" description="Helical" evidence="6">
    <location>
        <begin position="242"/>
        <end position="266"/>
    </location>
</feature>
<feature type="transmembrane region" description="Helical" evidence="6">
    <location>
        <begin position="124"/>
        <end position="142"/>
    </location>
</feature>
<protein>
    <recommendedName>
        <fullName evidence="9">Integral membrane protein</fullName>
    </recommendedName>
</protein>
<dbReference type="GO" id="GO:0005886">
    <property type="term" value="C:plasma membrane"/>
    <property type="evidence" value="ECO:0007669"/>
    <property type="project" value="UniProtKB-SubCell"/>
</dbReference>
<organism evidence="7 8">
    <name type="scientific">Legionella norrlandica</name>
    <dbReference type="NCBI Taxonomy" id="1498499"/>
    <lineage>
        <taxon>Bacteria</taxon>
        <taxon>Pseudomonadati</taxon>
        <taxon>Pseudomonadota</taxon>
        <taxon>Gammaproteobacteria</taxon>
        <taxon>Legionellales</taxon>
        <taxon>Legionellaceae</taxon>
        <taxon>Legionella</taxon>
    </lineage>
</organism>
<sequence>MIKWISGFIILAVLILVIVHFSQLRVFIGLIEQMKISWLFFAVIFQAGTYMSLAAVWRLALWWFGEQISFFQLFLLSFSQLFINQTIPTSGLSGVTIITKFLMGRLITPKAIALAIALNIFSRQVAYLASFIASIIVFWFYYDLNKTLIFLSLIFILIMVAIIILAALLWQQALKLKIPKLLNKYTSIRILINEIKELDPKIVLNSKLFFPAIAFSVAIFIFDSLTLWTILKSLNLDLNFRLIFATQVIASSIASLSFFPGGLGIFEGSLTGILTFLGLSIEQAFTVTILFRGFTYWLPMLPGFLLTQKELLRI</sequence>
<evidence type="ECO:0000256" key="3">
    <source>
        <dbReference type="ARBA" id="ARBA00022692"/>
    </source>
</evidence>
<dbReference type="AlphaFoldDB" id="A0A0A2SMR4"/>
<dbReference type="OrthoDB" id="9814270at2"/>
<evidence type="ECO:0000313" key="7">
    <source>
        <dbReference type="EMBL" id="KGP62385.1"/>
    </source>
</evidence>
<keyword evidence="2" id="KW-1003">Cell membrane</keyword>
<evidence type="ECO:0000256" key="6">
    <source>
        <dbReference type="SAM" id="Phobius"/>
    </source>
</evidence>
<evidence type="ECO:0000313" key="8">
    <source>
        <dbReference type="Proteomes" id="UP000054422"/>
    </source>
</evidence>
<dbReference type="InterPro" id="IPR022791">
    <property type="entry name" value="L-PG_synthase/AglD"/>
</dbReference>
<dbReference type="Proteomes" id="UP000054422">
    <property type="component" value="Unassembled WGS sequence"/>
</dbReference>
<reference evidence="7 8" key="1">
    <citation type="submission" date="2014-05" db="EMBL/GenBank/DDBJ databases">
        <authorList>
            <person name="Rizzardi K."/>
            <person name="Winiecka-Krusnell J."/>
            <person name="Ramliden M."/>
            <person name="Alm E."/>
            <person name="Andersson S."/>
            <person name="Byfors S."/>
        </authorList>
    </citation>
    <scope>NUCLEOTIDE SEQUENCE [LARGE SCALE GENOMIC DNA]</scope>
    <source>
        <strain evidence="7 8">LEGN</strain>
    </source>
</reference>
<feature type="transmembrane region" description="Helical" evidence="6">
    <location>
        <begin position="273"/>
        <end position="298"/>
    </location>
</feature>
<name>A0A0A2SMR4_9GAMM</name>
<feature type="transmembrane region" description="Helical" evidence="6">
    <location>
        <begin position="81"/>
        <end position="103"/>
    </location>
</feature>
<feature type="transmembrane region" description="Helical" evidence="6">
    <location>
        <begin position="148"/>
        <end position="170"/>
    </location>
</feature>
<evidence type="ECO:0008006" key="9">
    <source>
        <dbReference type="Google" id="ProtNLM"/>
    </source>
</evidence>
<keyword evidence="5 6" id="KW-0472">Membrane</keyword>
<dbReference type="Pfam" id="PF03706">
    <property type="entry name" value="LPG_synthase_TM"/>
    <property type="match status" value="1"/>
</dbReference>
<keyword evidence="8" id="KW-1185">Reference proteome</keyword>
<evidence type="ECO:0000256" key="2">
    <source>
        <dbReference type="ARBA" id="ARBA00022475"/>
    </source>
</evidence>
<proteinExistence type="predicted"/>
<accession>A0A0A2SMR4</accession>
<comment type="caution">
    <text evidence="7">The sequence shown here is derived from an EMBL/GenBank/DDBJ whole genome shotgun (WGS) entry which is preliminary data.</text>
</comment>